<dbReference type="GO" id="GO:0045493">
    <property type="term" value="P:xylan catabolic process"/>
    <property type="evidence" value="ECO:0007669"/>
    <property type="project" value="InterPro"/>
</dbReference>
<dbReference type="InterPro" id="IPR017853">
    <property type="entry name" value="GH"/>
</dbReference>
<dbReference type="AlphaFoldDB" id="A0A822YAS5"/>
<evidence type="ECO:0000313" key="4">
    <source>
        <dbReference type="Proteomes" id="UP000607653"/>
    </source>
</evidence>
<comment type="caution">
    <text evidence="3">The sequence shown here is derived from an EMBL/GenBank/DDBJ whole genome shotgun (WGS) entry which is preliminary data.</text>
</comment>
<evidence type="ECO:0000256" key="2">
    <source>
        <dbReference type="ARBA" id="ARBA00022801"/>
    </source>
</evidence>
<gene>
    <name evidence="3" type="ORF">HUJ06_030995</name>
</gene>
<dbReference type="Proteomes" id="UP000607653">
    <property type="component" value="Unassembled WGS sequence"/>
</dbReference>
<accession>A0A822YAS5</accession>
<organism evidence="3 4">
    <name type="scientific">Nelumbo nucifera</name>
    <name type="common">Sacred lotus</name>
    <dbReference type="NCBI Taxonomy" id="4432"/>
    <lineage>
        <taxon>Eukaryota</taxon>
        <taxon>Viridiplantae</taxon>
        <taxon>Streptophyta</taxon>
        <taxon>Embryophyta</taxon>
        <taxon>Tracheophyta</taxon>
        <taxon>Spermatophyta</taxon>
        <taxon>Magnoliopsida</taxon>
        <taxon>Proteales</taxon>
        <taxon>Nelumbonaceae</taxon>
        <taxon>Nelumbo</taxon>
    </lineage>
</organism>
<evidence type="ECO:0000313" key="3">
    <source>
        <dbReference type="EMBL" id="DAD29527.1"/>
    </source>
</evidence>
<evidence type="ECO:0000256" key="1">
    <source>
        <dbReference type="ARBA" id="ARBA00005336"/>
    </source>
</evidence>
<dbReference type="PANTHER" id="PTHR42721:SF3">
    <property type="entry name" value="BETA-D-XYLOSIDASE 5-RELATED"/>
    <property type="match status" value="1"/>
</dbReference>
<protein>
    <submittedName>
        <fullName evidence="3">Uncharacterized protein</fullName>
    </submittedName>
</protein>
<reference evidence="3 4" key="1">
    <citation type="journal article" date="2020" name="Mol. Biol. Evol.">
        <title>Distinct Expression and Methylation Patterns for Genes with Different Fates following a Single Whole-Genome Duplication in Flowering Plants.</title>
        <authorList>
            <person name="Shi T."/>
            <person name="Rahmani R.S."/>
            <person name="Gugger P.F."/>
            <person name="Wang M."/>
            <person name="Li H."/>
            <person name="Zhang Y."/>
            <person name="Li Z."/>
            <person name="Wang Q."/>
            <person name="Van de Peer Y."/>
            <person name="Marchal K."/>
            <person name="Chen J."/>
        </authorList>
    </citation>
    <scope>NUCLEOTIDE SEQUENCE [LARGE SCALE GENOMIC DNA]</scope>
    <source>
        <tissue evidence="3">Leaf</tissue>
    </source>
</reference>
<keyword evidence="4" id="KW-1185">Reference proteome</keyword>
<sequence>MPICQIGKDIVSRLTLDEKISQLVNNALAIPRHGIPSYQWWSKSLHGVADAGPGIRFNVLRAFLRSSSLPHHLLNVSGIALDR</sequence>
<keyword evidence="2" id="KW-0378">Hydrolase</keyword>
<proteinExistence type="inferred from homology"/>
<dbReference type="GO" id="GO:0009044">
    <property type="term" value="F:xylan 1,4-beta-xylosidase activity"/>
    <property type="evidence" value="ECO:0007669"/>
    <property type="project" value="InterPro"/>
</dbReference>
<dbReference type="Gene3D" id="3.20.20.300">
    <property type="entry name" value="Glycoside hydrolase, family 3, N-terminal domain"/>
    <property type="match status" value="1"/>
</dbReference>
<comment type="similarity">
    <text evidence="1">Belongs to the glycosyl hydrolase 3 family.</text>
</comment>
<dbReference type="EMBL" id="DUZY01000002">
    <property type="protein sequence ID" value="DAD29527.1"/>
    <property type="molecule type" value="Genomic_DNA"/>
</dbReference>
<dbReference type="InterPro" id="IPR036962">
    <property type="entry name" value="Glyco_hydro_3_N_sf"/>
</dbReference>
<dbReference type="SUPFAM" id="SSF51445">
    <property type="entry name" value="(Trans)glycosidases"/>
    <property type="match status" value="1"/>
</dbReference>
<dbReference type="InterPro" id="IPR044993">
    <property type="entry name" value="BXL"/>
</dbReference>
<name>A0A822YAS5_NELNU</name>
<dbReference type="PANTHER" id="PTHR42721">
    <property type="entry name" value="SUGAR HYDROLASE-RELATED"/>
    <property type="match status" value="1"/>
</dbReference>